<protein>
    <submittedName>
        <fullName evidence="6">LamG domain-containing protein</fullName>
    </submittedName>
</protein>
<feature type="signal peptide" evidence="4">
    <location>
        <begin position="1"/>
        <end position="26"/>
    </location>
</feature>
<organism evidence="6 7">
    <name type="scientific">Kitasatospora cathayae</name>
    <dbReference type="NCBI Taxonomy" id="3004092"/>
    <lineage>
        <taxon>Bacteria</taxon>
        <taxon>Bacillati</taxon>
        <taxon>Actinomycetota</taxon>
        <taxon>Actinomycetes</taxon>
        <taxon>Kitasatosporales</taxon>
        <taxon>Streptomycetaceae</taxon>
        <taxon>Kitasatospora</taxon>
    </lineage>
</organism>
<accession>A0ABY7PW57</accession>
<dbReference type="RefSeq" id="WP_270139940.1">
    <property type="nucleotide sequence ID" value="NZ_CP115450.1"/>
</dbReference>
<evidence type="ECO:0000256" key="3">
    <source>
        <dbReference type="SAM" id="MobiDB-lite"/>
    </source>
</evidence>
<evidence type="ECO:0000256" key="1">
    <source>
        <dbReference type="ARBA" id="ARBA00022729"/>
    </source>
</evidence>
<evidence type="ECO:0000256" key="4">
    <source>
        <dbReference type="SAM" id="SignalP"/>
    </source>
</evidence>
<dbReference type="SUPFAM" id="SSF49899">
    <property type="entry name" value="Concanavalin A-like lectins/glucanases"/>
    <property type="match status" value="1"/>
</dbReference>
<keyword evidence="7" id="KW-1185">Reference proteome</keyword>
<feature type="region of interest" description="Disordered" evidence="3">
    <location>
        <begin position="249"/>
        <end position="304"/>
    </location>
</feature>
<gene>
    <name evidence="6" type="ORF">O1G21_01175</name>
</gene>
<reference evidence="7" key="1">
    <citation type="submission" date="2022-12" db="EMBL/GenBank/DDBJ databases">
        <authorList>
            <person name="Mo P."/>
        </authorList>
    </citation>
    <scope>NUCLEOTIDE SEQUENCE [LARGE SCALE GENOMIC DNA]</scope>
    <source>
        <strain evidence="7">HUAS 3-15</strain>
    </source>
</reference>
<evidence type="ECO:0000313" key="6">
    <source>
        <dbReference type="EMBL" id="WBP84601.1"/>
    </source>
</evidence>
<evidence type="ECO:0000313" key="7">
    <source>
        <dbReference type="Proteomes" id="UP001212821"/>
    </source>
</evidence>
<feature type="compositionally biased region" description="Polar residues" evidence="3">
    <location>
        <begin position="81"/>
        <end position="90"/>
    </location>
</feature>
<dbReference type="Proteomes" id="UP001212821">
    <property type="component" value="Chromosome"/>
</dbReference>
<name>A0ABY7PW57_9ACTN</name>
<feature type="region of interest" description="Disordered" evidence="3">
    <location>
        <begin position="33"/>
        <end position="54"/>
    </location>
</feature>
<evidence type="ECO:0000259" key="5">
    <source>
        <dbReference type="SMART" id="SM00560"/>
    </source>
</evidence>
<dbReference type="Pfam" id="PF13385">
    <property type="entry name" value="Laminin_G_3"/>
    <property type="match status" value="1"/>
</dbReference>
<dbReference type="SMART" id="SM00560">
    <property type="entry name" value="LamGL"/>
    <property type="match status" value="1"/>
</dbReference>
<feature type="compositionally biased region" description="Polar residues" evidence="3">
    <location>
        <begin position="521"/>
        <end position="542"/>
    </location>
</feature>
<keyword evidence="2" id="KW-1015">Disulfide bond</keyword>
<keyword evidence="1 4" id="KW-0732">Signal</keyword>
<dbReference type="InterPro" id="IPR013320">
    <property type="entry name" value="ConA-like_dom_sf"/>
</dbReference>
<dbReference type="InterPro" id="IPR006558">
    <property type="entry name" value="LamG-like"/>
</dbReference>
<feature type="compositionally biased region" description="Low complexity" evidence="3">
    <location>
        <begin position="270"/>
        <end position="285"/>
    </location>
</feature>
<feature type="chain" id="PRO_5047391253" evidence="4">
    <location>
        <begin position="27"/>
        <end position="1332"/>
    </location>
</feature>
<feature type="region of interest" description="Disordered" evidence="3">
    <location>
        <begin position="517"/>
        <end position="542"/>
    </location>
</feature>
<evidence type="ECO:0000256" key="2">
    <source>
        <dbReference type="ARBA" id="ARBA00023157"/>
    </source>
</evidence>
<dbReference type="Gene3D" id="2.60.120.200">
    <property type="match status" value="1"/>
</dbReference>
<proteinExistence type="predicted"/>
<feature type="region of interest" description="Disordered" evidence="3">
    <location>
        <begin position="69"/>
        <end position="92"/>
    </location>
</feature>
<feature type="domain" description="LamG-like jellyroll fold" evidence="5">
    <location>
        <begin position="1176"/>
        <end position="1323"/>
    </location>
</feature>
<sequence length="1332" mass="137476">MNRQRRPGHALSRPLAAAAALLVASAVPLPSAVADAPATRPSPSAVAAADAQHRKDIPEADEAGRAIAKAKATHQDVPIDSLTTESSETVATPEGHLRLTSHPEQQRVKRSGTWTTLDAGLAANPDGTFSPKASVAPLVLSKGGDGPLATLTDADGKKLSVTAPFRLPAPTVSGDSLLYPSVAPDTDLKVTATRAGGLRTVLIVKTQAAAASPQLAKLHFDVAGDGISVSGDKDGNLVAKSADGKARWASAAPSMWDSSTTAGGARPRTTDASPADSAPAAGTAAHEVSDPAAPGRSAKVAQMPATASAKGIDLAPDRDLLTHGTAPYYIDPDFQPVTANSYAYTWVQSSHSTPNWMHTGPNDSDYPGVGLCGYYAAGGSCSPTDIERSFYQFNVSGLTGAVIGSATVNLQEYSSASWSCGTTYPLSLYQTGPIDGNTVWSNQPSQISGSLGTDQVPGSGHTGCYPNVPFSYTATSAVQSNANANNGTITFGVYGNESDANGLKRLAYQPSLAVTYDRTPNVPTNEAISPSPRTVSPSATNQACDSSPMSSWGWLGAGSDQANAVSLTATVSSSVQQQLWGQGSVWDDSVSGSPNVFWGQTGLTANNGTAVATLPAGTLKDGHAYGWYMYAFDGVSGVPWSGPGAVCHFRVDLTPPQLAYTAVTDPTKQFVPSGSGQAQQIYVGQQGYIPFTATDPAPSGFDSSGVACVRYGWDPQIADGPWQCGSSMPGGQLPVTPSHWGTNIVYAQAEDNAGNLSPIAAYSFYVPWNPNGKPPVFGDVTGDGVPKIVTPDTAGNLRAYTVPGNQTETTAPPAVLSAKPANTPNYNAANPGADPWSGYQTTHRGSLTGGKNVDDLIVHKPGDKNLYWYPNAPANNTGVPGVLDNHTALTKPACDPTVATSGGGTAAPCTGYASDWSSVLEIAASGDPLHTDLNAGTFYDRTGLFTIETGPDGDGALWFYPAVGDGVLGSPTNLGYTGWKGWNLISPGDWSGQGHPGLWARNNWSGDVRGYNFNTGNITVTGKSGATATFPTFTGLVSNTLIGCGVTGASYPLVGSDGDLTGSGHPTLWAITPSHDVRIWTGYPNSPVTGSTCNPGYTWTATNVVLNTGFGADRWQLTAASTNNGVATDTSGLSPATIYGNVGWTTGRNNTANGAAKFTSGSGYLRTSAPVVDTAQSYTVSAWVNLTSTPTADQTILAEGGTNHQAFYLWFNAEGGANNSNWGVSATTSDNPSTSWVGTVAKGNATLGWSLVTATYSVDTHVLTLYVNGQYAGSVSHTSPWHAPNGLSIGASAGNGLDTTGYNNFTSGAITDVRTYPYALTADEVNKLYTTT</sequence>
<dbReference type="EMBL" id="CP115450">
    <property type="protein sequence ID" value="WBP84601.1"/>
    <property type="molecule type" value="Genomic_DNA"/>
</dbReference>